<gene>
    <name evidence="2" type="ORF">CcaverHIS019_0106560</name>
</gene>
<feature type="compositionally biased region" description="Polar residues" evidence="1">
    <location>
        <begin position="201"/>
        <end position="214"/>
    </location>
</feature>
<dbReference type="RefSeq" id="XP_060453204.1">
    <property type="nucleotide sequence ID" value="XM_060602744.1"/>
</dbReference>
<dbReference type="GeneID" id="85491809"/>
<protein>
    <submittedName>
        <fullName evidence="2">Uncharacterized protein</fullName>
    </submittedName>
</protein>
<evidence type="ECO:0000256" key="1">
    <source>
        <dbReference type="SAM" id="MobiDB-lite"/>
    </source>
</evidence>
<dbReference type="KEGG" id="ccac:CcaHIS019_0106560"/>
<dbReference type="AlphaFoldDB" id="A0AA48L230"/>
<organism evidence="2 3">
    <name type="scientific">Cutaneotrichosporon cavernicola</name>
    <dbReference type="NCBI Taxonomy" id="279322"/>
    <lineage>
        <taxon>Eukaryota</taxon>
        <taxon>Fungi</taxon>
        <taxon>Dikarya</taxon>
        <taxon>Basidiomycota</taxon>
        <taxon>Agaricomycotina</taxon>
        <taxon>Tremellomycetes</taxon>
        <taxon>Trichosporonales</taxon>
        <taxon>Trichosporonaceae</taxon>
        <taxon>Cutaneotrichosporon</taxon>
    </lineage>
</organism>
<dbReference type="Proteomes" id="UP001233271">
    <property type="component" value="Chromosome 1"/>
</dbReference>
<accession>A0AA48L230</accession>
<reference evidence="2" key="1">
    <citation type="journal article" date="2023" name="BMC Genomics">
        <title>Chromosome-level genome assemblies of Cutaneotrichosporon spp. (Trichosporonales, Basidiomycota) reveal imbalanced evolution between nucleotide sequences and chromosome synteny.</title>
        <authorList>
            <person name="Kobayashi Y."/>
            <person name="Kayamori A."/>
            <person name="Aoki K."/>
            <person name="Shiwa Y."/>
            <person name="Matsutani M."/>
            <person name="Fujita N."/>
            <person name="Sugita T."/>
            <person name="Iwasaki W."/>
            <person name="Tanaka N."/>
            <person name="Takashima M."/>
        </authorList>
    </citation>
    <scope>NUCLEOTIDE SEQUENCE</scope>
    <source>
        <strain evidence="2">HIS019</strain>
    </source>
</reference>
<name>A0AA48L230_9TREE</name>
<sequence length="223" mass="24026">MEFTATPLTPPKRAVACLAQITLTPDASTTRSVYWRASVGVDPASNLLVITPLSNPPNPVLDNKPVVPTAEPKPEHNTNTMAGKLAHLFHHDHATPVAAPVTDFPGVVDGKPLAGIRVPLAALDDRTHTVDTTANPAYILVPVAGDANDATSLRFEFDNWLSGKAEVEVLASQLHQALKEVKPRRASTQAGVRSGRDNDGSTHPSGDAQYNPNWKQEWKQEWA</sequence>
<evidence type="ECO:0000313" key="3">
    <source>
        <dbReference type="Proteomes" id="UP001233271"/>
    </source>
</evidence>
<evidence type="ECO:0000313" key="2">
    <source>
        <dbReference type="EMBL" id="BEI87938.1"/>
    </source>
</evidence>
<proteinExistence type="predicted"/>
<dbReference type="EMBL" id="AP028212">
    <property type="protein sequence ID" value="BEI87938.1"/>
    <property type="molecule type" value="Genomic_DNA"/>
</dbReference>
<keyword evidence="3" id="KW-1185">Reference proteome</keyword>
<feature type="region of interest" description="Disordered" evidence="1">
    <location>
        <begin position="180"/>
        <end position="223"/>
    </location>
</feature>